<dbReference type="Gene3D" id="3.20.20.60">
    <property type="entry name" value="Phosphoenolpyruvate-binding domains"/>
    <property type="match status" value="2"/>
</dbReference>
<protein>
    <submittedName>
        <fullName evidence="1">Uncharacterized protein</fullName>
    </submittedName>
</protein>
<dbReference type="SUPFAM" id="SSF51621">
    <property type="entry name" value="Phosphoenolpyruvate/pyruvate domain"/>
    <property type="match status" value="2"/>
</dbReference>
<feature type="non-terminal residue" evidence="1">
    <location>
        <position position="114"/>
    </location>
</feature>
<feature type="non-terminal residue" evidence="1">
    <location>
        <position position="1"/>
    </location>
</feature>
<dbReference type="UniPathway" id="UPA00109">
    <property type="reaction ID" value="UER00188"/>
</dbReference>
<sequence>TQTAAHVMDVRKILAESESTGDGIKVWAQLETKQALDNLGSIVEVADAIVLSRVSLTQTAAHVMDVRKILAESESTGDGIKVWAQLETKQALDNLGSIVEVADAIVLSRVSLTQ</sequence>
<gene>
    <name evidence="1" type="ORF">g.16299</name>
</gene>
<proteinExistence type="predicted"/>
<accession>A0A1B6LS58</accession>
<dbReference type="AlphaFoldDB" id="A0A1B6LS58"/>
<evidence type="ECO:0000313" key="1">
    <source>
        <dbReference type="EMBL" id="JAT26550.1"/>
    </source>
</evidence>
<organism evidence="1">
    <name type="scientific">Graphocephala atropunctata</name>
    <dbReference type="NCBI Taxonomy" id="36148"/>
    <lineage>
        <taxon>Eukaryota</taxon>
        <taxon>Metazoa</taxon>
        <taxon>Ecdysozoa</taxon>
        <taxon>Arthropoda</taxon>
        <taxon>Hexapoda</taxon>
        <taxon>Insecta</taxon>
        <taxon>Pterygota</taxon>
        <taxon>Neoptera</taxon>
        <taxon>Paraneoptera</taxon>
        <taxon>Hemiptera</taxon>
        <taxon>Auchenorrhyncha</taxon>
        <taxon>Membracoidea</taxon>
        <taxon>Cicadellidae</taxon>
        <taxon>Cicadellinae</taxon>
        <taxon>Cicadellini</taxon>
        <taxon>Graphocephala</taxon>
    </lineage>
</organism>
<name>A0A1B6LS58_9HEMI</name>
<dbReference type="GO" id="GO:0004743">
    <property type="term" value="F:pyruvate kinase activity"/>
    <property type="evidence" value="ECO:0007669"/>
    <property type="project" value="InterPro"/>
</dbReference>
<dbReference type="GO" id="GO:0000287">
    <property type="term" value="F:magnesium ion binding"/>
    <property type="evidence" value="ECO:0007669"/>
    <property type="project" value="InterPro"/>
</dbReference>
<reference evidence="1" key="1">
    <citation type="submission" date="2015-11" db="EMBL/GenBank/DDBJ databases">
        <title>De novo transcriptome assembly of four potential Pierce s Disease insect vectors from Arizona vineyards.</title>
        <authorList>
            <person name="Tassone E.E."/>
        </authorList>
    </citation>
    <scope>NUCLEOTIDE SEQUENCE</scope>
</reference>
<dbReference type="GO" id="GO:0030955">
    <property type="term" value="F:potassium ion binding"/>
    <property type="evidence" value="ECO:0007669"/>
    <property type="project" value="InterPro"/>
</dbReference>
<dbReference type="InterPro" id="IPR001697">
    <property type="entry name" value="Pyr_Knase"/>
</dbReference>
<dbReference type="PANTHER" id="PTHR11817">
    <property type="entry name" value="PYRUVATE KINASE"/>
    <property type="match status" value="1"/>
</dbReference>
<dbReference type="InterPro" id="IPR040442">
    <property type="entry name" value="Pyrv_kinase-like_dom_sf"/>
</dbReference>
<dbReference type="EMBL" id="GEBQ01013427">
    <property type="protein sequence ID" value="JAT26550.1"/>
    <property type="molecule type" value="Transcribed_RNA"/>
</dbReference>
<dbReference type="InterPro" id="IPR015813">
    <property type="entry name" value="Pyrv/PenolPyrv_kinase-like_dom"/>
</dbReference>